<evidence type="ECO:0000313" key="15">
    <source>
        <dbReference type="Proteomes" id="UP000315017"/>
    </source>
</evidence>
<dbReference type="AlphaFoldDB" id="A0A517YC33"/>
<comment type="similarity">
    <text evidence="3">Belongs to the peptidase M50B family.</text>
</comment>
<evidence type="ECO:0000256" key="8">
    <source>
        <dbReference type="ARBA" id="ARBA00022833"/>
    </source>
</evidence>
<keyword evidence="5 12" id="KW-0812">Transmembrane</keyword>
<evidence type="ECO:0000256" key="7">
    <source>
        <dbReference type="ARBA" id="ARBA00022801"/>
    </source>
</evidence>
<dbReference type="KEGG" id="aagg:ETAA8_27710"/>
<protein>
    <submittedName>
        <fullName evidence="14">Peptidase family M50</fullName>
    </submittedName>
</protein>
<evidence type="ECO:0000256" key="11">
    <source>
        <dbReference type="ARBA" id="ARBA00023136"/>
    </source>
</evidence>
<dbReference type="EMBL" id="CP036274">
    <property type="protein sequence ID" value="QDU27682.1"/>
    <property type="molecule type" value="Genomic_DNA"/>
</dbReference>
<name>A0A517YC33_9BACT</name>
<evidence type="ECO:0000256" key="4">
    <source>
        <dbReference type="ARBA" id="ARBA00022670"/>
    </source>
</evidence>
<dbReference type="PANTHER" id="PTHR39188:SF3">
    <property type="entry name" value="STAGE IV SPORULATION PROTEIN FB"/>
    <property type="match status" value="1"/>
</dbReference>
<dbReference type="GO" id="GO:0008237">
    <property type="term" value="F:metallopeptidase activity"/>
    <property type="evidence" value="ECO:0007669"/>
    <property type="project" value="UniProtKB-KW"/>
</dbReference>
<organism evidence="14 15">
    <name type="scientific">Anatilimnocola aggregata</name>
    <dbReference type="NCBI Taxonomy" id="2528021"/>
    <lineage>
        <taxon>Bacteria</taxon>
        <taxon>Pseudomonadati</taxon>
        <taxon>Planctomycetota</taxon>
        <taxon>Planctomycetia</taxon>
        <taxon>Pirellulales</taxon>
        <taxon>Pirellulaceae</taxon>
        <taxon>Anatilimnocola</taxon>
    </lineage>
</organism>
<dbReference type="OrthoDB" id="9781963at2"/>
<keyword evidence="10" id="KW-0482">Metalloprotease</keyword>
<comment type="cofactor">
    <cofactor evidence="1">
        <name>Zn(2+)</name>
        <dbReference type="ChEBI" id="CHEBI:29105"/>
    </cofactor>
</comment>
<accession>A0A517YC33</accession>
<keyword evidence="8" id="KW-0862">Zinc</keyword>
<keyword evidence="11 12" id="KW-0472">Membrane</keyword>
<feature type="transmembrane region" description="Helical" evidence="12">
    <location>
        <begin position="126"/>
        <end position="147"/>
    </location>
</feature>
<dbReference type="PANTHER" id="PTHR39188">
    <property type="entry name" value="MEMBRANE-ASSOCIATED ZINC METALLOPROTEASE M50B"/>
    <property type="match status" value="1"/>
</dbReference>
<proteinExistence type="inferred from homology"/>
<feature type="transmembrane region" description="Helical" evidence="12">
    <location>
        <begin position="159"/>
        <end position="177"/>
    </location>
</feature>
<evidence type="ECO:0000256" key="5">
    <source>
        <dbReference type="ARBA" id="ARBA00022692"/>
    </source>
</evidence>
<reference evidence="14 15" key="1">
    <citation type="submission" date="2019-02" db="EMBL/GenBank/DDBJ databases">
        <title>Deep-cultivation of Planctomycetes and their phenomic and genomic characterization uncovers novel biology.</title>
        <authorList>
            <person name="Wiegand S."/>
            <person name="Jogler M."/>
            <person name="Boedeker C."/>
            <person name="Pinto D."/>
            <person name="Vollmers J."/>
            <person name="Rivas-Marin E."/>
            <person name="Kohn T."/>
            <person name="Peeters S.H."/>
            <person name="Heuer A."/>
            <person name="Rast P."/>
            <person name="Oberbeckmann S."/>
            <person name="Bunk B."/>
            <person name="Jeske O."/>
            <person name="Meyerdierks A."/>
            <person name="Storesund J.E."/>
            <person name="Kallscheuer N."/>
            <person name="Luecker S."/>
            <person name="Lage O.M."/>
            <person name="Pohl T."/>
            <person name="Merkel B.J."/>
            <person name="Hornburger P."/>
            <person name="Mueller R.-W."/>
            <person name="Bruemmer F."/>
            <person name="Labrenz M."/>
            <person name="Spormann A.M."/>
            <person name="Op den Camp H."/>
            <person name="Overmann J."/>
            <person name="Amann R."/>
            <person name="Jetten M.S.M."/>
            <person name="Mascher T."/>
            <person name="Medema M.H."/>
            <person name="Devos D.P."/>
            <person name="Kaster A.-K."/>
            <person name="Ovreas L."/>
            <person name="Rohde M."/>
            <person name="Galperin M.Y."/>
            <person name="Jogler C."/>
        </authorList>
    </citation>
    <scope>NUCLEOTIDE SEQUENCE [LARGE SCALE GENOMIC DNA]</scope>
    <source>
        <strain evidence="14 15">ETA_A8</strain>
    </source>
</reference>
<evidence type="ECO:0000256" key="1">
    <source>
        <dbReference type="ARBA" id="ARBA00001947"/>
    </source>
</evidence>
<feature type="transmembrane region" description="Helical" evidence="12">
    <location>
        <begin position="197"/>
        <end position="230"/>
    </location>
</feature>
<dbReference type="GO" id="GO:0006508">
    <property type="term" value="P:proteolysis"/>
    <property type="evidence" value="ECO:0007669"/>
    <property type="project" value="UniProtKB-KW"/>
</dbReference>
<evidence type="ECO:0000313" key="14">
    <source>
        <dbReference type="EMBL" id="QDU27682.1"/>
    </source>
</evidence>
<keyword evidence="7" id="KW-0378">Hydrolase</keyword>
<evidence type="ECO:0000256" key="3">
    <source>
        <dbReference type="ARBA" id="ARBA00007931"/>
    </source>
</evidence>
<evidence type="ECO:0000259" key="13">
    <source>
        <dbReference type="Pfam" id="PF02163"/>
    </source>
</evidence>
<feature type="transmembrane region" description="Helical" evidence="12">
    <location>
        <begin position="302"/>
        <end position="324"/>
    </location>
</feature>
<comment type="subcellular location">
    <subcellularLocation>
        <location evidence="2">Membrane</location>
        <topology evidence="2">Multi-pass membrane protein</topology>
    </subcellularLocation>
</comment>
<evidence type="ECO:0000256" key="6">
    <source>
        <dbReference type="ARBA" id="ARBA00022723"/>
    </source>
</evidence>
<sequence length="431" mass="47465">MDFPPPPSHRQTGSAFEITTADILLGEEDVLFEQSLHAANAAIESPPRNNNGWWLLISMALFALTSLGGFNLLGMGLLVAVLLLHESGHFLGMKLFGYRDVKMFFIPFFGAAVSGKKHAVPAWQEIVVLLLGPLPGLILGTVLFFAFRPTDSKSLMFQLVAMLVALNGFNLLPLIPLDGGRVMNLLIFRRHPALEVVFKIFAVLGLALLAITGSIILGLMAFFMLIGIPYGYKLASRARRLRREFPTIVAEWREQGLAELRQLYQYALDIFPQDRNPANIGTRMISLHEQASTSSPGILGTLFFLMVYGTSFFLGPTVGVVMAIDNNANIAARQMEKAKSLHDEAVALLAEAKQIEQQADGQNVDQQQILKLRSLAEEKVNEGMDLVWANLHLAKTDENERVTSSLADLQMEMMIAKAKPAEPQPAKESVP</sequence>
<dbReference type="RefSeq" id="WP_145088709.1">
    <property type="nucleotide sequence ID" value="NZ_CP036274.1"/>
</dbReference>
<keyword evidence="15" id="KW-1185">Reference proteome</keyword>
<evidence type="ECO:0000256" key="10">
    <source>
        <dbReference type="ARBA" id="ARBA00023049"/>
    </source>
</evidence>
<gene>
    <name evidence="14" type="ORF">ETAA8_27710</name>
</gene>
<evidence type="ECO:0000256" key="2">
    <source>
        <dbReference type="ARBA" id="ARBA00004141"/>
    </source>
</evidence>
<evidence type="ECO:0000256" key="12">
    <source>
        <dbReference type="SAM" id="Phobius"/>
    </source>
</evidence>
<dbReference type="GO" id="GO:0016020">
    <property type="term" value="C:membrane"/>
    <property type="evidence" value="ECO:0007669"/>
    <property type="project" value="UniProtKB-SubCell"/>
</dbReference>
<dbReference type="Proteomes" id="UP000315017">
    <property type="component" value="Chromosome"/>
</dbReference>
<dbReference type="Pfam" id="PF02163">
    <property type="entry name" value="Peptidase_M50"/>
    <property type="match status" value="1"/>
</dbReference>
<dbReference type="GO" id="GO:0046872">
    <property type="term" value="F:metal ion binding"/>
    <property type="evidence" value="ECO:0007669"/>
    <property type="project" value="UniProtKB-KW"/>
</dbReference>
<evidence type="ECO:0000256" key="9">
    <source>
        <dbReference type="ARBA" id="ARBA00022989"/>
    </source>
</evidence>
<keyword evidence="4" id="KW-0645">Protease</keyword>
<keyword evidence="6" id="KW-0479">Metal-binding</keyword>
<keyword evidence="9 12" id="KW-1133">Transmembrane helix</keyword>
<feature type="domain" description="Peptidase M50" evidence="13">
    <location>
        <begin position="77"/>
        <end position="147"/>
    </location>
</feature>
<dbReference type="InterPro" id="IPR008915">
    <property type="entry name" value="Peptidase_M50"/>
</dbReference>
<feature type="transmembrane region" description="Helical" evidence="12">
    <location>
        <begin position="53"/>
        <end position="84"/>
    </location>
</feature>